<keyword evidence="2" id="KW-0805">Transcription regulation</keyword>
<dbReference type="GeneID" id="97487508"/>
<evidence type="ECO:0000259" key="5">
    <source>
        <dbReference type="PROSITE" id="PS50931"/>
    </source>
</evidence>
<name>A0A1E7NBK1_KITAU</name>
<dbReference type="InterPro" id="IPR000847">
    <property type="entry name" value="LysR_HTH_N"/>
</dbReference>
<dbReference type="Pfam" id="PF00126">
    <property type="entry name" value="HTH_1"/>
    <property type="match status" value="1"/>
</dbReference>
<organism evidence="7 8">
    <name type="scientific">Kitasatospora aureofaciens</name>
    <name type="common">Streptomyces aureofaciens</name>
    <dbReference type="NCBI Taxonomy" id="1894"/>
    <lineage>
        <taxon>Bacteria</taxon>
        <taxon>Bacillati</taxon>
        <taxon>Actinomycetota</taxon>
        <taxon>Actinomycetes</taxon>
        <taxon>Kitasatosporales</taxon>
        <taxon>Streptomycetaceae</taxon>
        <taxon>Kitasatospora</taxon>
    </lineage>
</organism>
<dbReference type="EMBL" id="BMUB01000010">
    <property type="protein sequence ID" value="GGU87424.1"/>
    <property type="molecule type" value="Genomic_DNA"/>
</dbReference>
<reference evidence="6" key="5">
    <citation type="submission" date="2020-09" db="EMBL/GenBank/DDBJ databases">
        <authorList>
            <person name="Sun Q."/>
            <person name="Ohkuma M."/>
        </authorList>
    </citation>
    <scope>NUCLEOTIDE SEQUENCE</scope>
    <source>
        <strain evidence="6">JCM 4434</strain>
    </source>
</reference>
<evidence type="ECO:0000256" key="4">
    <source>
        <dbReference type="ARBA" id="ARBA00023163"/>
    </source>
</evidence>
<dbReference type="Proteomes" id="UP000610124">
    <property type="component" value="Unassembled WGS sequence"/>
</dbReference>
<dbReference type="InterPro" id="IPR036388">
    <property type="entry name" value="WH-like_DNA-bd_sf"/>
</dbReference>
<feature type="domain" description="HTH lysR-type" evidence="5">
    <location>
        <begin position="5"/>
        <end position="62"/>
    </location>
</feature>
<dbReference type="InterPro" id="IPR036390">
    <property type="entry name" value="WH_DNA-bd_sf"/>
</dbReference>
<evidence type="ECO:0000256" key="1">
    <source>
        <dbReference type="ARBA" id="ARBA00009437"/>
    </source>
</evidence>
<proteinExistence type="inferred from homology"/>
<comment type="similarity">
    <text evidence="1">Belongs to the LysR transcriptional regulatory family.</text>
</comment>
<reference evidence="6" key="1">
    <citation type="journal article" date="2014" name="Int. J. Syst. Evol. Microbiol.">
        <title>Complete genome sequence of Corynebacterium casei LMG S-19264T (=DSM 44701T), isolated from a smear-ripened cheese.</title>
        <authorList>
            <consortium name="US DOE Joint Genome Institute (JGI-PGF)"/>
            <person name="Walter F."/>
            <person name="Albersmeier A."/>
            <person name="Kalinowski J."/>
            <person name="Ruckert C."/>
        </authorList>
    </citation>
    <scope>NUCLEOTIDE SEQUENCE</scope>
    <source>
        <strain evidence="6">JCM 4434</strain>
    </source>
</reference>
<evidence type="ECO:0000256" key="3">
    <source>
        <dbReference type="ARBA" id="ARBA00023125"/>
    </source>
</evidence>
<dbReference type="OrthoDB" id="3181812at2"/>
<evidence type="ECO:0000313" key="7">
    <source>
        <dbReference type="EMBL" id="OEV38069.1"/>
    </source>
</evidence>
<reference evidence="8" key="4">
    <citation type="submission" date="2016-08" db="EMBL/GenBank/DDBJ databases">
        <title>Sequencing, assembly and comparative genomics of S. aureofaciens ATCC 10762.</title>
        <authorList>
            <person name="Gradnigo J.S."/>
            <person name="Johnson N."/>
            <person name="Somerville G.A."/>
        </authorList>
    </citation>
    <scope>NUCLEOTIDE SEQUENCE [LARGE SCALE GENOMIC DNA]</scope>
    <source>
        <strain evidence="8">ATCC 10762 / DSM 40127 / CCM 3239 / JCM 4008 / LMG 5968 / NBRC 12843 / NCIMB 8234 / A-377</strain>
    </source>
</reference>
<dbReference type="Gene3D" id="3.40.190.10">
    <property type="entry name" value="Periplasmic binding protein-like II"/>
    <property type="match status" value="2"/>
</dbReference>
<dbReference type="GO" id="GO:0003677">
    <property type="term" value="F:DNA binding"/>
    <property type="evidence" value="ECO:0007669"/>
    <property type="project" value="UniProtKB-KW"/>
</dbReference>
<dbReference type="FunFam" id="1.10.10.10:FF:000001">
    <property type="entry name" value="LysR family transcriptional regulator"/>
    <property type="match status" value="1"/>
</dbReference>
<dbReference type="AlphaFoldDB" id="A0A1E7NBK1"/>
<accession>A0A1E7NBK1</accession>
<accession>A0A8H9HSM3</accession>
<evidence type="ECO:0000256" key="2">
    <source>
        <dbReference type="ARBA" id="ARBA00023015"/>
    </source>
</evidence>
<reference evidence="7 8" key="2">
    <citation type="submission" date="2014-07" db="EMBL/GenBank/DDBJ databases">
        <authorList>
            <person name="Zhang J.E."/>
            <person name="Yang H."/>
            <person name="Guo J."/>
            <person name="Deng Z."/>
            <person name="Luo H."/>
            <person name="Luo M."/>
            <person name="Zhao B."/>
        </authorList>
    </citation>
    <scope>NUCLEOTIDE SEQUENCE [LARGE SCALE GENOMIC DNA]</scope>
    <source>
        <strain evidence="7">ATCC 10762</strain>
        <strain evidence="8">ATCC 10762 / DSM 40127 / CCM 3239 / JCM 4008 / LMG 5968 / NBRC 12843 / NCIMB 8234 / A-377</strain>
    </source>
</reference>
<dbReference type="GO" id="GO:0003700">
    <property type="term" value="F:DNA-binding transcription factor activity"/>
    <property type="evidence" value="ECO:0007669"/>
    <property type="project" value="InterPro"/>
</dbReference>
<dbReference type="EMBL" id="JPRF03000016">
    <property type="protein sequence ID" value="OEV38069.1"/>
    <property type="molecule type" value="Genomic_DNA"/>
</dbReference>
<comment type="caution">
    <text evidence="7">The sequence shown here is derived from an EMBL/GenBank/DDBJ whole genome shotgun (WGS) entry which is preliminary data.</text>
</comment>
<evidence type="ECO:0000313" key="6">
    <source>
        <dbReference type="EMBL" id="GGU87424.1"/>
    </source>
</evidence>
<reference evidence="7" key="3">
    <citation type="submission" date="2016-08" db="EMBL/GenBank/DDBJ databases">
        <title>Sequencing, Assembly and Comparative Genomics of S. aureofaciens ATCC 10762.</title>
        <authorList>
            <person name="Gradnigo J.S."/>
            <person name="Johnson N."/>
            <person name="Somerville G.A."/>
        </authorList>
    </citation>
    <scope>NUCLEOTIDE SEQUENCE [LARGE SCALE GENOMIC DNA]</scope>
    <source>
        <strain evidence="7">ATCC 10762</strain>
    </source>
</reference>
<dbReference type="SUPFAM" id="SSF46785">
    <property type="entry name" value="Winged helix' DNA-binding domain"/>
    <property type="match status" value="1"/>
</dbReference>
<gene>
    <name evidence="6" type="ORF">GCM10010502_44850</name>
    <name evidence="7" type="ORF">HS99_0022975</name>
</gene>
<keyword evidence="8" id="KW-1185">Reference proteome</keyword>
<dbReference type="KEGG" id="kau:B6264_13125"/>
<dbReference type="PANTHER" id="PTHR30346">
    <property type="entry name" value="TRANSCRIPTIONAL DUAL REGULATOR HCAR-RELATED"/>
    <property type="match status" value="1"/>
</dbReference>
<dbReference type="RefSeq" id="WP_037830829.1">
    <property type="nucleotide sequence ID" value="NZ_BMUB01000010.1"/>
</dbReference>
<dbReference type="PROSITE" id="PS50931">
    <property type="entry name" value="HTH_LYSR"/>
    <property type="match status" value="1"/>
</dbReference>
<dbReference type="GO" id="GO:0032993">
    <property type="term" value="C:protein-DNA complex"/>
    <property type="evidence" value="ECO:0007669"/>
    <property type="project" value="TreeGrafter"/>
</dbReference>
<protein>
    <submittedName>
        <fullName evidence="7">LysR family transcriptional regulator</fullName>
    </submittedName>
</protein>
<evidence type="ECO:0000313" key="8">
    <source>
        <dbReference type="Proteomes" id="UP000037395"/>
    </source>
</evidence>
<dbReference type="Gene3D" id="1.10.10.10">
    <property type="entry name" value="Winged helix-like DNA-binding domain superfamily/Winged helix DNA-binding domain"/>
    <property type="match status" value="1"/>
</dbReference>
<dbReference type="Proteomes" id="UP000037395">
    <property type="component" value="Unassembled WGS sequence"/>
</dbReference>
<dbReference type="PRINTS" id="PR00039">
    <property type="entry name" value="HTHLYSR"/>
</dbReference>
<sequence>MPRDLHPRLLRGFVATAETLHFGRAAERLYVAQQALSRDVRTLEGLLGDTLFVRTTRSVELTPAGQRLLPRARRLLALHDEILAEAGTGAGAAARPLLLDLNSDVTGPDLTADRVLQRARAAWPEGELLARFHGGLAAAAAELLAHRLDASFGRFAGLSAPVRGQLAQLPVRLERISVMMADTHPLARRPALRPAELAGHPVDICAGNPATTEWADLGARLLREHGLAAAEPYVPPVGLDETARYLARHGDPMLTTVGGPKIPGSVNVPLVEPVPLCLVSLVHRPGERHPGLRALAAAASELGTAESWLSRPAGSWLPAADAELVAAAQNTAPASGG</sequence>
<dbReference type="PANTHER" id="PTHR30346:SF0">
    <property type="entry name" value="HCA OPERON TRANSCRIPTIONAL ACTIVATOR HCAR"/>
    <property type="match status" value="1"/>
</dbReference>
<dbReference type="SUPFAM" id="SSF53850">
    <property type="entry name" value="Periplasmic binding protein-like II"/>
    <property type="match status" value="1"/>
</dbReference>
<keyword evidence="4" id="KW-0804">Transcription</keyword>
<keyword evidence="3" id="KW-0238">DNA-binding</keyword>